<keyword evidence="1" id="KW-0479">Metal-binding</keyword>
<keyword evidence="2" id="KW-0847">Vitamin C</keyword>
<protein>
    <submittedName>
        <fullName evidence="5">Uncharacterized protein MANES_15G133500</fullName>
    </submittedName>
</protein>
<accession>A0A2P2QRG1</accession>
<organism evidence="5">
    <name type="scientific">Rhizophora mucronata</name>
    <name type="common">Asiatic mangrove</name>
    <dbReference type="NCBI Taxonomy" id="61149"/>
    <lineage>
        <taxon>Eukaryota</taxon>
        <taxon>Viridiplantae</taxon>
        <taxon>Streptophyta</taxon>
        <taxon>Embryophyta</taxon>
        <taxon>Tracheophyta</taxon>
        <taxon>Spermatophyta</taxon>
        <taxon>Magnoliopsida</taxon>
        <taxon>eudicotyledons</taxon>
        <taxon>Gunneridae</taxon>
        <taxon>Pentapetalae</taxon>
        <taxon>rosids</taxon>
        <taxon>fabids</taxon>
        <taxon>Malpighiales</taxon>
        <taxon>Rhizophoraceae</taxon>
        <taxon>Rhizophora</taxon>
    </lineage>
</organism>
<dbReference type="SUPFAM" id="SSF51197">
    <property type="entry name" value="Clavaminate synthase-like"/>
    <property type="match status" value="1"/>
</dbReference>
<evidence type="ECO:0000313" key="5">
    <source>
        <dbReference type="EMBL" id="MBX69616.1"/>
    </source>
</evidence>
<evidence type="ECO:0000256" key="3">
    <source>
        <dbReference type="ARBA" id="ARBA00023004"/>
    </source>
</evidence>
<dbReference type="InterPro" id="IPR050295">
    <property type="entry name" value="Plant_2OG-oxidoreductases"/>
</dbReference>
<dbReference type="AlphaFoldDB" id="A0A2P2QRG1"/>
<dbReference type="GO" id="GO:0031418">
    <property type="term" value="F:L-ascorbic acid binding"/>
    <property type="evidence" value="ECO:0007669"/>
    <property type="project" value="UniProtKB-KW"/>
</dbReference>
<dbReference type="EMBL" id="GGEC01089132">
    <property type="protein sequence ID" value="MBX69616.1"/>
    <property type="molecule type" value="Transcribed_RNA"/>
</dbReference>
<reference evidence="5" key="1">
    <citation type="submission" date="2018-02" db="EMBL/GenBank/DDBJ databases">
        <title>Rhizophora mucronata_Transcriptome.</title>
        <authorList>
            <person name="Meera S.P."/>
            <person name="Sreeshan A."/>
            <person name="Augustine A."/>
        </authorList>
    </citation>
    <scope>NUCLEOTIDE SEQUENCE</scope>
    <source>
        <tissue evidence="5">Leaf</tissue>
    </source>
</reference>
<dbReference type="InterPro" id="IPR044861">
    <property type="entry name" value="IPNS-like_FE2OG_OXY"/>
</dbReference>
<dbReference type="Pfam" id="PF03171">
    <property type="entry name" value="2OG-FeII_Oxy"/>
    <property type="match status" value="1"/>
</dbReference>
<proteinExistence type="predicted"/>
<name>A0A2P2QRG1_RHIMU</name>
<dbReference type="GO" id="GO:0046872">
    <property type="term" value="F:metal ion binding"/>
    <property type="evidence" value="ECO:0007669"/>
    <property type="project" value="UniProtKB-KW"/>
</dbReference>
<evidence type="ECO:0000256" key="2">
    <source>
        <dbReference type="ARBA" id="ARBA00022896"/>
    </source>
</evidence>
<dbReference type="Gene3D" id="2.60.120.330">
    <property type="entry name" value="B-lactam Antibiotic, Isopenicillin N Synthase, Chain"/>
    <property type="match status" value="1"/>
</dbReference>
<evidence type="ECO:0000259" key="4">
    <source>
        <dbReference type="Pfam" id="PF03171"/>
    </source>
</evidence>
<dbReference type="PANTHER" id="PTHR47991">
    <property type="entry name" value="OXOGLUTARATE/IRON-DEPENDENT DIOXYGENASE"/>
    <property type="match status" value="1"/>
</dbReference>
<feature type="domain" description="Isopenicillin N synthase-like Fe(2+) 2OG dioxygenase" evidence="4">
    <location>
        <begin position="1"/>
        <end position="68"/>
    </location>
</feature>
<sequence>MVTHYYLFCPQPELTLGTTSHTDPGVVTILLQDRIGSLQVNCDGRWLDVKSAPGALVIDIGDILQIVSK</sequence>
<evidence type="ECO:0000256" key="1">
    <source>
        <dbReference type="ARBA" id="ARBA00022723"/>
    </source>
</evidence>
<dbReference type="InterPro" id="IPR027443">
    <property type="entry name" value="IPNS-like_sf"/>
</dbReference>
<keyword evidence="3" id="KW-0408">Iron</keyword>